<accession>A0AAP0LBH1</accession>
<dbReference type="EMBL" id="JBBNAG010000001">
    <property type="protein sequence ID" value="KAK9166605.1"/>
    <property type="molecule type" value="Genomic_DNA"/>
</dbReference>
<proteinExistence type="predicted"/>
<organism evidence="1 2">
    <name type="scientific">Stephania cephalantha</name>
    <dbReference type="NCBI Taxonomy" id="152367"/>
    <lineage>
        <taxon>Eukaryota</taxon>
        <taxon>Viridiplantae</taxon>
        <taxon>Streptophyta</taxon>
        <taxon>Embryophyta</taxon>
        <taxon>Tracheophyta</taxon>
        <taxon>Spermatophyta</taxon>
        <taxon>Magnoliopsida</taxon>
        <taxon>Ranunculales</taxon>
        <taxon>Menispermaceae</taxon>
        <taxon>Menispermoideae</taxon>
        <taxon>Cissampelideae</taxon>
        <taxon>Stephania</taxon>
    </lineage>
</organism>
<evidence type="ECO:0000313" key="2">
    <source>
        <dbReference type="Proteomes" id="UP001419268"/>
    </source>
</evidence>
<keyword evidence="2" id="KW-1185">Reference proteome</keyword>
<evidence type="ECO:0000313" key="1">
    <source>
        <dbReference type="EMBL" id="KAK9166605.1"/>
    </source>
</evidence>
<name>A0AAP0LBH1_9MAGN</name>
<dbReference type="Proteomes" id="UP001419268">
    <property type="component" value="Unassembled WGS sequence"/>
</dbReference>
<protein>
    <submittedName>
        <fullName evidence="1">Uncharacterized protein</fullName>
    </submittedName>
</protein>
<comment type="caution">
    <text evidence="1">The sequence shown here is derived from an EMBL/GenBank/DDBJ whole genome shotgun (WGS) entry which is preliminary data.</text>
</comment>
<sequence>MTWSSPCYFGWSYMQVSIEEGDAKSREDGIIFIETSAKTGFNIKIAAALPGMETHLSAKQEDLVDVNLKPTTHSSQKIHKEAMRASVN</sequence>
<reference evidence="1 2" key="1">
    <citation type="submission" date="2024-01" db="EMBL/GenBank/DDBJ databases">
        <title>Genome assemblies of Stephania.</title>
        <authorList>
            <person name="Yang L."/>
        </authorList>
    </citation>
    <scope>NUCLEOTIDE SEQUENCE [LARGE SCALE GENOMIC DNA]</scope>
    <source>
        <strain evidence="1">JXDWG</strain>
        <tissue evidence="1">Leaf</tissue>
    </source>
</reference>
<gene>
    <name evidence="1" type="ORF">Scep_001796</name>
</gene>
<dbReference type="AlphaFoldDB" id="A0AAP0LBH1"/>